<proteinExistence type="inferred from homology"/>
<dbReference type="RefSeq" id="XP_020431433.1">
    <property type="nucleotide sequence ID" value="XM_020578564.1"/>
</dbReference>
<evidence type="ECO:0000259" key="4">
    <source>
        <dbReference type="SMART" id="SM01416"/>
    </source>
</evidence>
<dbReference type="GO" id="GO:0005840">
    <property type="term" value="C:ribosome"/>
    <property type="evidence" value="ECO:0007669"/>
    <property type="project" value="UniProtKB-KW"/>
</dbReference>
<dbReference type="GeneID" id="31363211"/>
<sequence length="84" mass="9588">MVYSPKELAMRILKVGARKVWLDPTKMEAIQQTKTREGIRELIAQGAIKRKFTLRGSYKSAKGPFLFPKEDLTLIKQPSEPLSQ</sequence>
<dbReference type="InterPro" id="IPR000196">
    <property type="entry name" value="Ribosomal_eL19_dom"/>
</dbReference>
<dbReference type="InterPro" id="IPR015972">
    <property type="entry name" value="Ribosomal_eL19_dom1"/>
</dbReference>
<comment type="caution">
    <text evidence="5">The sequence shown here is derived from an EMBL/GenBank/DDBJ whole genome shotgun (WGS) entry which is preliminary data.</text>
</comment>
<keyword evidence="2" id="KW-0689">Ribosomal protein</keyword>
<keyword evidence="6" id="KW-1185">Reference proteome</keyword>
<reference evidence="5 6" key="1">
    <citation type="journal article" date="2011" name="Genome Res.">
        <title>Phylogeny-wide analysis of social amoeba genomes highlights ancient origins for complex intercellular communication.</title>
        <authorList>
            <person name="Heidel A.J."/>
            <person name="Lawal H.M."/>
            <person name="Felder M."/>
            <person name="Schilde C."/>
            <person name="Helps N.R."/>
            <person name="Tunggal B."/>
            <person name="Rivero F."/>
            <person name="John U."/>
            <person name="Schleicher M."/>
            <person name="Eichinger L."/>
            <person name="Platzer M."/>
            <person name="Noegel A.A."/>
            <person name="Schaap P."/>
            <person name="Gloeckner G."/>
        </authorList>
    </citation>
    <scope>NUCLEOTIDE SEQUENCE [LARGE SCALE GENOMIC DNA]</scope>
    <source>
        <strain evidence="6">ATCC 26659 / Pp 5 / PN500</strain>
    </source>
</reference>
<evidence type="ECO:0000256" key="2">
    <source>
        <dbReference type="ARBA" id="ARBA00022980"/>
    </source>
</evidence>
<dbReference type="Gene3D" id="1.10.1650.10">
    <property type="match status" value="1"/>
</dbReference>
<accession>D3BGS8</accession>
<dbReference type="EMBL" id="ADBJ01000035">
    <property type="protein sequence ID" value="EFA79312.1"/>
    <property type="molecule type" value="Genomic_DNA"/>
</dbReference>
<evidence type="ECO:0000313" key="6">
    <source>
        <dbReference type="Proteomes" id="UP000001396"/>
    </source>
</evidence>
<dbReference type="OMA" id="VGAKKVW"/>
<dbReference type="Proteomes" id="UP000001396">
    <property type="component" value="Unassembled WGS sequence"/>
</dbReference>
<gene>
    <name evidence="5" type="ORF">PPL_07730</name>
</gene>
<dbReference type="GO" id="GO:0006412">
    <property type="term" value="P:translation"/>
    <property type="evidence" value="ECO:0007669"/>
    <property type="project" value="InterPro"/>
</dbReference>
<feature type="domain" description="Large ribosomal subunit protein eL19" evidence="4">
    <location>
        <begin position="1"/>
        <end position="79"/>
    </location>
</feature>
<keyword evidence="3" id="KW-0687">Ribonucleoprotein</keyword>
<dbReference type="InterPro" id="IPR057259">
    <property type="entry name" value="Ribosomal_L19e"/>
</dbReference>
<dbReference type="AlphaFoldDB" id="D3BGS8"/>
<evidence type="ECO:0000256" key="3">
    <source>
        <dbReference type="ARBA" id="ARBA00023274"/>
    </source>
</evidence>
<dbReference type="InParanoid" id="D3BGS8"/>
<name>D3BGS8_HETP5</name>
<protein>
    <recommendedName>
        <fullName evidence="4">Large ribosomal subunit protein eL19 domain-containing protein</fullName>
    </recommendedName>
</protein>
<evidence type="ECO:0000256" key="1">
    <source>
        <dbReference type="ARBA" id="ARBA00011082"/>
    </source>
</evidence>
<comment type="similarity">
    <text evidence="1">Belongs to the eukaryotic ribosomal protein eL19 family.</text>
</comment>
<dbReference type="FunFam" id="1.10.1650.10:FF:000001">
    <property type="entry name" value="Ribosomal protein L19"/>
    <property type="match status" value="1"/>
</dbReference>
<dbReference type="GO" id="GO:0003735">
    <property type="term" value="F:structural constituent of ribosome"/>
    <property type="evidence" value="ECO:0007669"/>
    <property type="project" value="InterPro"/>
</dbReference>
<dbReference type="InterPro" id="IPR035970">
    <property type="entry name" value="60S_ribosomal_eL19_sf"/>
</dbReference>
<dbReference type="SMART" id="SM01416">
    <property type="entry name" value="Ribosomal_L19e"/>
    <property type="match status" value="1"/>
</dbReference>
<evidence type="ECO:0000313" key="5">
    <source>
        <dbReference type="EMBL" id="EFA79312.1"/>
    </source>
</evidence>
<dbReference type="GO" id="GO:1990904">
    <property type="term" value="C:ribonucleoprotein complex"/>
    <property type="evidence" value="ECO:0007669"/>
    <property type="project" value="UniProtKB-KW"/>
</dbReference>
<dbReference type="Pfam" id="PF01280">
    <property type="entry name" value="Ribosomal_L19e"/>
    <property type="match status" value="1"/>
</dbReference>
<organism evidence="5 6">
    <name type="scientific">Heterostelium pallidum (strain ATCC 26659 / Pp 5 / PN500)</name>
    <name type="common">Cellular slime mold</name>
    <name type="synonym">Polysphondylium pallidum</name>
    <dbReference type="NCBI Taxonomy" id="670386"/>
    <lineage>
        <taxon>Eukaryota</taxon>
        <taxon>Amoebozoa</taxon>
        <taxon>Evosea</taxon>
        <taxon>Eumycetozoa</taxon>
        <taxon>Dictyostelia</taxon>
        <taxon>Acytosteliales</taxon>
        <taxon>Acytosteliaceae</taxon>
        <taxon>Heterostelium</taxon>
    </lineage>
</organism>
<dbReference type="SUPFAM" id="SSF48140">
    <property type="entry name" value="Ribosomal protein L19 (L19e)"/>
    <property type="match status" value="1"/>
</dbReference>